<keyword evidence="3" id="KW-1185">Reference proteome</keyword>
<evidence type="ECO:0000313" key="3">
    <source>
        <dbReference type="Proteomes" id="UP000799441"/>
    </source>
</evidence>
<reference evidence="2" key="1">
    <citation type="journal article" date="2020" name="Stud. Mycol.">
        <title>101 Dothideomycetes genomes: a test case for predicting lifestyles and emergence of pathogens.</title>
        <authorList>
            <person name="Haridas S."/>
            <person name="Albert R."/>
            <person name="Binder M."/>
            <person name="Bloem J."/>
            <person name="Labutti K."/>
            <person name="Salamov A."/>
            <person name="Andreopoulos B."/>
            <person name="Baker S."/>
            <person name="Barry K."/>
            <person name="Bills G."/>
            <person name="Bluhm B."/>
            <person name="Cannon C."/>
            <person name="Castanera R."/>
            <person name="Culley D."/>
            <person name="Daum C."/>
            <person name="Ezra D."/>
            <person name="Gonzalez J."/>
            <person name="Henrissat B."/>
            <person name="Kuo A."/>
            <person name="Liang C."/>
            <person name="Lipzen A."/>
            <person name="Lutzoni F."/>
            <person name="Magnuson J."/>
            <person name="Mondo S."/>
            <person name="Nolan M."/>
            <person name="Ohm R."/>
            <person name="Pangilinan J."/>
            <person name="Park H.-J."/>
            <person name="Ramirez L."/>
            <person name="Alfaro M."/>
            <person name="Sun H."/>
            <person name="Tritt A."/>
            <person name="Yoshinaga Y."/>
            <person name="Zwiers L.-H."/>
            <person name="Turgeon B."/>
            <person name="Goodwin S."/>
            <person name="Spatafora J."/>
            <person name="Crous P."/>
            <person name="Grigoriev I."/>
        </authorList>
    </citation>
    <scope>NUCLEOTIDE SEQUENCE</scope>
    <source>
        <strain evidence="2">CBS 116435</strain>
    </source>
</reference>
<evidence type="ECO:0000256" key="1">
    <source>
        <dbReference type="SAM" id="SignalP"/>
    </source>
</evidence>
<gene>
    <name evidence="2" type="ORF">K431DRAFT_289906</name>
</gene>
<evidence type="ECO:0000313" key="2">
    <source>
        <dbReference type="EMBL" id="KAF2715819.1"/>
    </source>
</evidence>
<accession>A0A9P4Q0G3</accession>
<feature type="signal peptide" evidence="1">
    <location>
        <begin position="1"/>
        <end position="35"/>
    </location>
</feature>
<dbReference type="Proteomes" id="UP000799441">
    <property type="component" value="Unassembled WGS sequence"/>
</dbReference>
<evidence type="ECO:0008006" key="4">
    <source>
        <dbReference type="Google" id="ProtNLM"/>
    </source>
</evidence>
<organism evidence="2 3">
    <name type="scientific">Polychaeton citri CBS 116435</name>
    <dbReference type="NCBI Taxonomy" id="1314669"/>
    <lineage>
        <taxon>Eukaryota</taxon>
        <taxon>Fungi</taxon>
        <taxon>Dikarya</taxon>
        <taxon>Ascomycota</taxon>
        <taxon>Pezizomycotina</taxon>
        <taxon>Dothideomycetes</taxon>
        <taxon>Dothideomycetidae</taxon>
        <taxon>Capnodiales</taxon>
        <taxon>Capnodiaceae</taxon>
        <taxon>Polychaeton</taxon>
    </lineage>
</organism>
<name>A0A9P4Q0G3_9PEZI</name>
<proteinExistence type="predicted"/>
<feature type="chain" id="PRO_5040463751" description="Secreted protein" evidence="1">
    <location>
        <begin position="36"/>
        <end position="91"/>
    </location>
</feature>
<protein>
    <recommendedName>
        <fullName evidence="4">Secreted protein</fullName>
    </recommendedName>
</protein>
<dbReference type="EMBL" id="MU004119">
    <property type="protein sequence ID" value="KAF2715819.1"/>
    <property type="molecule type" value="Genomic_DNA"/>
</dbReference>
<keyword evidence="1" id="KW-0732">Signal</keyword>
<dbReference type="AlphaFoldDB" id="A0A9P4Q0G3"/>
<sequence length="91" mass="9992">MPHASPPDTSRSSLSHSLCPLLLLLLSRYTPRAHAMRALTKPTVQHSDRLVLSDTRPSRAHTVSPTTSLAPSSLSCLFPLQFRPFFTATIP</sequence>
<comment type="caution">
    <text evidence="2">The sequence shown here is derived from an EMBL/GenBank/DDBJ whole genome shotgun (WGS) entry which is preliminary data.</text>
</comment>